<evidence type="ECO:0000313" key="4">
    <source>
        <dbReference type="EMBL" id="TPE43743.1"/>
    </source>
</evidence>
<dbReference type="PANTHER" id="PTHR33546">
    <property type="entry name" value="LARGE, MULTIFUNCTIONAL SECRETED PROTEIN-RELATED"/>
    <property type="match status" value="1"/>
</dbReference>
<feature type="signal peptide" evidence="2">
    <location>
        <begin position="1"/>
        <end position="22"/>
    </location>
</feature>
<organism evidence="4 5">
    <name type="scientific">Pontibacter mangrovi</name>
    <dbReference type="NCBI Taxonomy" id="2589816"/>
    <lineage>
        <taxon>Bacteria</taxon>
        <taxon>Pseudomonadati</taxon>
        <taxon>Bacteroidota</taxon>
        <taxon>Cytophagia</taxon>
        <taxon>Cytophagales</taxon>
        <taxon>Hymenobacteraceae</taxon>
        <taxon>Pontibacter</taxon>
    </lineage>
</organism>
<dbReference type="Pfam" id="PF23500">
    <property type="entry name" value="DUF7133"/>
    <property type="match status" value="1"/>
</dbReference>
<dbReference type="PANTHER" id="PTHR33546:SF1">
    <property type="entry name" value="LARGE, MULTIFUNCTIONAL SECRETED PROTEIN"/>
    <property type="match status" value="1"/>
</dbReference>
<dbReference type="SUPFAM" id="SSF50952">
    <property type="entry name" value="Soluble quinoprotein glucose dehydrogenase"/>
    <property type="match status" value="1"/>
</dbReference>
<comment type="caution">
    <text evidence="4">The sequence shown here is derived from an EMBL/GenBank/DDBJ whole genome shotgun (WGS) entry which is preliminary data.</text>
</comment>
<keyword evidence="2" id="KW-0732">Signal</keyword>
<feature type="domain" description="DUF7133" evidence="3">
    <location>
        <begin position="60"/>
        <end position="397"/>
    </location>
</feature>
<sequence>MKKTLRLLALGLCLSSTTMSCSSETNTNAEADTKTGPTETQQAKGAEEASIGMPSGPIDKDLERIKLPEGFRIDYYAKDVENARSMAMSESGILFVGTRSNDKVFALVDENKDGKADEVVEVASGLNSPNGVAIRNGDLYVAEINRILKYPNIEQSFRNKPKYEVVNDEFPSDAHHGWKYIAFGPDDKLYVPVGAPCNICKSEKPIYASITRMNPDGTGLEIYAEGVRNTVGFDWHPDTKNLYFTDNGRDMMGDNIPPDELNRATEKGQHFGYPYCHAGEIKDPEFGKERSCDEFVAPVQKLNPHGGTLGMKFYTGKMFPQEYADRIFIAEHGSWNRSKKIGYRVMQAQMDSQGNVTGYEPFAEGWLQGEKDWGRPVDVLVMKDGSLLVSDDKNNAIYRITYAK</sequence>
<dbReference type="InterPro" id="IPR011041">
    <property type="entry name" value="Quinoprot_gluc/sorb_DH_b-prop"/>
</dbReference>
<protein>
    <submittedName>
        <fullName evidence="4">Sorbosone dehydrogenase family protein</fullName>
    </submittedName>
</protein>
<reference evidence="4 5" key="1">
    <citation type="submission" date="2019-06" db="EMBL/GenBank/DDBJ databases">
        <title>A novel bacterium of genus Pontibacter, isolated from marine sediment.</title>
        <authorList>
            <person name="Huang H."/>
            <person name="Mo K."/>
            <person name="Hu Y."/>
        </authorList>
    </citation>
    <scope>NUCLEOTIDE SEQUENCE [LARGE SCALE GENOMIC DNA]</scope>
    <source>
        <strain evidence="4 5">HB172049</strain>
    </source>
</reference>
<dbReference type="OrthoDB" id="9811395at2"/>
<name>A0A501W173_9BACT</name>
<accession>A0A501W173</accession>
<dbReference type="Proteomes" id="UP000316727">
    <property type="component" value="Unassembled WGS sequence"/>
</dbReference>
<dbReference type="InterPro" id="IPR011042">
    <property type="entry name" value="6-blade_b-propeller_TolB-like"/>
</dbReference>
<keyword evidence="5" id="KW-1185">Reference proteome</keyword>
<dbReference type="EMBL" id="VFRQ01000006">
    <property type="protein sequence ID" value="TPE43743.1"/>
    <property type="molecule type" value="Genomic_DNA"/>
</dbReference>
<dbReference type="Gene3D" id="2.120.10.30">
    <property type="entry name" value="TolB, C-terminal domain"/>
    <property type="match status" value="1"/>
</dbReference>
<evidence type="ECO:0000259" key="3">
    <source>
        <dbReference type="Pfam" id="PF23500"/>
    </source>
</evidence>
<dbReference type="RefSeq" id="WP_140622047.1">
    <property type="nucleotide sequence ID" value="NZ_VFRQ01000006.1"/>
</dbReference>
<gene>
    <name evidence="4" type="ORF">FJM65_13455</name>
</gene>
<proteinExistence type="predicted"/>
<feature type="chain" id="PRO_5021366341" evidence="2">
    <location>
        <begin position="23"/>
        <end position="404"/>
    </location>
</feature>
<dbReference type="AlphaFoldDB" id="A0A501W173"/>
<evidence type="ECO:0000313" key="5">
    <source>
        <dbReference type="Proteomes" id="UP000316727"/>
    </source>
</evidence>
<evidence type="ECO:0000256" key="2">
    <source>
        <dbReference type="SAM" id="SignalP"/>
    </source>
</evidence>
<evidence type="ECO:0000256" key="1">
    <source>
        <dbReference type="SAM" id="MobiDB-lite"/>
    </source>
</evidence>
<dbReference type="InterPro" id="IPR055557">
    <property type="entry name" value="DUF7133"/>
</dbReference>
<feature type="region of interest" description="Disordered" evidence="1">
    <location>
        <begin position="19"/>
        <end position="59"/>
    </location>
</feature>
<dbReference type="PROSITE" id="PS51257">
    <property type="entry name" value="PROKAR_LIPOPROTEIN"/>
    <property type="match status" value="1"/>
</dbReference>